<dbReference type="InterPro" id="IPR003593">
    <property type="entry name" value="AAA+_ATPase"/>
</dbReference>
<accession>A0A443JYT0</accession>
<feature type="domain" description="AAA+ ATPase" evidence="3">
    <location>
        <begin position="281"/>
        <end position="526"/>
    </location>
</feature>
<dbReference type="GO" id="GO:0017116">
    <property type="term" value="F:single-stranded DNA helicase activity"/>
    <property type="evidence" value="ECO:0007669"/>
    <property type="project" value="TreeGrafter"/>
</dbReference>
<dbReference type="Pfam" id="PF13538">
    <property type="entry name" value="UvrD_C_2"/>
    <property type="match status" value="1"/>
</dbReference>
<dbReference type="InterPro" id="IPR029493">
    <property type="entry name" value="RecD2-like_HHH"/>
</dbReference>
<dbReference type="AlphaFoldDB" id="A0A443JYT0"/>
<dbReference type="PANTHER" id="PTHR43788">
    <property type="entry name" value="DNA2/NAM7 HELICASE FAMILY MEMBER"/>
    <property type="match status" value="1"/>
</dbReference>
<evidence type="ECO:0000313" key="4">
    <source>
        <dbReference type="EMBL" id="RWR25700.1"/>
    </source>
</evidence>
<gene>
    <name evidence="4" type="ORF">D2T29_21735</name>
</gene>
<name>A0A443JYT0_9RHOB</name>
<dbReference type="RefSeq" id="WP_128234140.1">
    <property type="nucleotide sequence ID" value="NZ_SAUY01000061.1"/>
</dbReference>
<reference evidence="4 5" key="2">
    <citation type="submission" date="2019-01" db="EMBL/GenBank/DDBJ databases">
        <authorList>
            <person name="Li Y."/>
        </authorList>
    </citation>
    <scope>NUCLEOTIDE SEQUENCE [LARGE SCALE GENOMIC DNA]</scope>
    <source>
        <strain evidence="4 5">07D10-4-3</strain>
    </source>
</reference>
<dbReference type="CDD" id="cd17933">
    <property type="entry name" value="DEXSc_RecD-like"/>
    <property type="match status" value="1"/>
</dbReference>
<reference evidence="4 5" key="1">
    <citation type="submission" date="2019-01" db="EMBL/GenBank/DDBJ databases">
        <title>Sinorhodobacter populi sp. nov. isolated from the symptomatic bark tissue of Populus euramericana canker.</title>
        <authorList>
            <person name="Xu G."/>
        </authorList>
    </citation>
    <scope>NUCLEOTIDE SEQUENCE [LARGE SCALE GENOMIC DNA]</scope>
    <source>
        <strain evidence="4 5">07D10-4-3</strain>
    </source>
</reference>
<protein>
    <recommendedName>
        <fullName evidence="3">AAA+ ATPase domain-containing protein</fullName>
    </recommendedName>
</protein>
<evidence type="ECO:0000256" key="2">
    <source>
        <dbReference type="ARBA" id="ARBA00022840"/>
    </source>
</evidence>
<keyword evidence="1" id="KW-0547">Nucleotide-binding</keyword>
<dbReference type="CDD" id="cd18809">
    <property type="entry name" value="SF1_C_RecD"/>
    <property type="match status" value="1"/>
</dbReference>
<dbReference type="SMART" id="SM00382">
    <property type="entry name" value="AAA"/>
    <property type="match status" value="1"/>
</dbReference>
<dbReference type="GO" id="GO:0009338">
    <property type="term" value="C:exodeoxyribonuclease V complex"/>
    <property type="evidence" value="ECO:0007669"/>
    <property type="project" value="TreeGrafter"/>
</dbReference>
<evidence type="ECO:0000256" key="1">
    <source>
        <dbReference type="ARBA" id="ARBA00022741"/>
    </source>
</evidence>
<proteinExistence type="predicted"/>
<evidence type="ECO:0000259" key="3">
    <source>
        <dbReference type="SMART" id="SM00382"/>
    </source>
</evidence>
<comment type="caution">
    <text evidence="4">The sequence shown here is derived from an EMBL/GenBank/DDBJ whole genome shotgun (WGS) entry which is preliminary data.</text>
</comment>
<organism evidence="4 5">
    <name type="scientific">Paenirhodobacter populi</name>
    <dbReference type="NCBI Taxonomy" id="2306993"/>
    <lineage>
        <taxon>Bacteria</taxon>
        <taxon>Pseudomonadati</taxon>
        <taxon>Pseudomonadota</taxon>
        <taxon>Alphaproteobacteria</taxon>
        <taxon>Rhodobacterales</taxon>
        <taxon>Rhodobacter group</taxon>
        <taxon>Paenirhodobacter</taxon>
    </lineage>
</organism>
<dbReference type="InterPro" id="IPR027785">
    <property type="entry name" value="UvrD-like_helicase_C"/>
</dbReference>
<dbReference type="GO" id="GO:0005524">
    <property type="term" value="F:ATP binding"/>
    <property type="evidence" value="ECO:0007669"/>
    <property type="project" value="UniProtKB-KW"/>
</dbReference>
<dbReference type="Gene3D" id="3.40.50.300">
    <property type="entry name" value="P-loop containing nucleotide triphosphate hydrolases"/>
    <property type="match status" value="2"/>
</dbReference>
<dbReference type="InterPro" id="IPR050534">
    <property type="entry name" value="Coronavir_polyprotein_1ab"/>
</dbReference>
<keyword evidence="2" id="KW-0067">ATP-binding</keyword>
<dbReference type="EMBL" id="SAUY01000061">
    <property type="protein sequence ID" value="RWR25700.1"/>
    <property type="molecule type" value="Genomic_DNA"/>
</dbReference>
<dbReference type="Gene3D" id="2.30.30.940">
    <property type="match status" value="1"/>
</dbReference>
<dbReference type="GO" id="GO:0006310">
    <property type="term" value="P:DNA recombination"/>
    <property type="evidence" value="ECO:0007669"/>
    <property type="project" value="TreeGrafter"/>
</dbReference>
<evidence type="ECO:0000313" key="5">
    <source>
        <dbReference type="Proteomes" id="UP000284451"/>
    </source>
</evidence>
<dbReference type="Pfam" id="PF13604">
    <property type="entry name" value="AAA_30"/>
    <property type="match status" value="1"/>
</dbReference>
<sequence length="655" mass="70645">MNRPFPPNFPSKVMPREHSALAVYMAEEKEFRGIGTALAGRLSDRFGAKLRASLAARHTSVIDLLGHDLAEIVFAAFSIRSQEIELIEWSEPHGVIEAVGVQTAIRIARCWGGDGVSALTDNPYLLTTFLPWRTVENVAAALGVASHDPRRIAAAVEAILYSGLDKNHTWILERDVEAGVAKLLNGVAAPAGSQTQRPIDAAVLSGGATRLGDGVQPFGAAIMEEEIARWVSTAVRAVPYHDLIVRRPSDAELDDRIQAFEDCQPHVLTAVQKSAITTALKHRIMVLVGYAGSGKTTSLRGICDIADSLGRQIHLMALSGRAGQRMSVATGRPARTIAGFLQSFAGASAETVSPGAMLIIDEASMLDLPTFWRIMRAVGQANLVLVGDPAQLPPIGFGLTFHILCRADHVPRVVLDQIMRQSSETGIPTVAAAIRNGHVPHLDPYDGLKPGVSFIACSPDDAVGRIAEIGRDFSDQGAERGETQILSAVKSGASGIAAVNHHFHTIRHSLSNAAYFPGRVDMAGGDPVIWTQNDWDRELMNGSMGRIHSIIAGIAHATMDGKSFEFTAADAPFLDLAYAISVHKAQGSQWRRIIVPVFPSRLLDRTLLYTAVTRATEQVVLVGDPHAFRRAIEGEPRSLMRTVGLERRLHLNIST</sequence>
<dbReference type="SUPFAM" id="SSF52540">
    <property type="entry name" value="P-loop containing nucleoside triphosphate hydrolases"/>
    <property type="match status" value="2"/>
</dbReference>
<dbReference type="Gene3D" id="1.10.10.2220">
    <property type="match status" value="1"/>
</dbReference>
<dbReference type="PANTHER" id="PTHR43788:SF6">
    <property type="entry name" value="DNA HELICASE B"/>
    <property type="match status" value="1"/>
</dbReference>
<dbReference type="Proteomes" id="UP000284451">
    <property type="component" value="Unassembled WGS sequence"/>
</dbReference>
<dbReference type="InterPro" id="IPR027417">
    <property type="entry name" value="P-loop_NTPase"/>
</dbReference>
<dbReference type="Pfam" id="PF14490">
    <property type="entry name" value="HHH_RecD2"/>
    <property type="match status" value="1"/>
</dbReference>